<protein>
    <submittedName>
        <fullName evidence="1">Uncharacterized protein</fullName>
    </submittedName>
</protein>
<keyword evidence="2" id="KW-1185">Reference proteome</keyword>
<organism evidence="1 2">
    <name type="scientific">Clonorchis sinensis</name>
    <name type="common">Chinese liver fluke</name>
    <dbReference type="NCBI Taxonomy" id="79923"/>
    <lineage>
        <taxon>Eukaryota</taxon>
        <taxon>Metazoa</taxon>
        <taxon>Spiralia</taxon>
        <taxon>Lophotrochozoa</taxon>
        <taxon>Platyhelminthes</taxon>
        <taxon>Trematoda</taxon>
        <taxon>Digenea</taxon>
        <taxon>Opisthorchiida</taxon>
        <taxon>Opisthorchiata</taxon>
        <taxon>Opisthorchiidae</taxon>
        <taxon>Clonorchis</taxon>
    </lineage>
</organism>
<evidence type="ECO:0000313" key="2">
    <source>
        <dbReference type="Proteomes" id="UP000286415"/>
    </source>
</evidence>
<name>A0A8T1MIY0_CLOSI</name>
<reference evidence="1 2" key="1">
    <citation type="journal article" date="2018" name="Biotechnol. Adv.">
        <title>Improved genomic resources and new bioinformatic workflow for the carcinogenic parasite Clonorchis sinensis: Biotechnological implications.</title>
        <authorList>
            <person name="Wang D."/>
            <person name="Korhonen P.K."/>
            <person name="Gasser R.B."/>
            <person name="Young N.D."/>
        </authorList>
    </citation>
    <scope>NUCLEOTIDE SEQUENCE [LARGE SCALE GENOMIC DNA]</scope>
    <source>
        <strain evidence="1">Cs-k2</strain>
    </source>
</reference>
<comment type="caution">
    <text evidence="1">The sequence shown here is derived from an EMBL/GenBank/DDBJ whole genome shotgun (WGS) entry which is preliminary data.</text>
</comment>
<dbReference type="EMBL" id="NIRI02000042">
    <property type="protein sequence ID" value="KAG5448795.1"/>
    <property type="molecule type" value="Genomic_DNA"/>
</dbReference>
<proteinExistence type="predicted"/>
<sequence>MDSRFWVLLRSLQLTLLVLVWTGLHAVSAVYTFPYYAASRVPENEWFMKEPDGPEDYWTDPTELP</sequence>
<dbReference type="Proteomes" id="UP000286415">
    <property type="component" value="Unassembled WGS sequence"/>
</dbReference>
<dbReference type="AlphaFoldDB" id="A0A8T1MIY0"/>
<gene>
    <name evidence="1" type="ORF">CSKR_111448</name>
</gene>
<accession>A0A8T1MIY0</accession>
<evidence type="ECO:0000313" key="1">
    <source>
        <dbReference type="EMBL" id="KAG5448795.1"/>
    </source>
</evidence>
<reference evidence="1 2" key="2">
    <citation type="journal article" date="2021" name="Genomics">
        <title>High-quality reference genome for Clonorchis sinensis.</title>
        <authorList>
            <person name="Young N.D."/>
            <person name="Stroehlein A.J."/>
            <person name="Kinkar L."/>
            <person name="Wang T."/>
            <person name="Sohn W.M."/>
            <person name="Chang B.C.H."/>
            <person name="Kaur P."/>
            <person name="Weisz D."/>
            <person name="Dudchenko O."/>
            <person name="Aiden E.L."/>
            <person name="Korhonen P.K."/>
            <person name="Gasser R.B."/>
        </authorList>
    </citation>
    <scope>NUCLEOTIDE SEQUENCE [LARGE SCALE GENOMIC DNA]</scope>
    <source>
        <strain evidence="1">Cs-k2</strain>
    </source>
</reference>